<reference evidence="1" key="1">
    <citation type="submission" date="2021-09" db="EMBL/GenBank/DDBJ databases">
        <authorList>
            <consortium name="AG Swart"/>
            <person name="Singh M."/>
            <person name="Singh A."/>
            <person name="Seah K."/>
            <person name="Emmerich C."/>
        </authorList>
    </citation>
    <scope>NUCLEOTIDE SEQUENCE</scope>
    <source>
        <strain evidence="1">ATCC30299</strain>
    </source>
</reference>
<dbReference type="Proteomes" id="UP001162131">
    <property type="component" value="Unassembled WGS sequence"/>
</dbReference>
<name>A0AAU9JA07_9CILI</name>
<protein>
    <submittedName>
        <fullName evidence="1">Uncharacterized protein</fullName>
    </submittedName>
</protein>
<keyword evidence="2" id="KW-1185">Reference proteome</keyword>
<dbReference type="AlphaFoldDB" id="A0AAU9JA07"/>
<dbReference type="EMBL" id="CAJZBQ010000035">
    <property type="protein sequence ID" value="CAG9324100.1"/>
    <property type="molecule type" value="Genomic_DNA"/>
</dbReference>
<proteinExistence type="predicted"/>
<evidence type="ECO:0000313" key="1">
    <source>
        <dbReference type="EMBL" id="CAG9324100.1"/>
    </source>
</evidence>
<gene>
    <name evidence="1" type="ORF">BSTOLATCC_MIC35121</name>
</gene>
<accession>A0AAU9JA07</accession>
<sequence>MVAPKPDINPDWRNEDFLPVSIPVLGAHFEVQRAAWVVESGESKSKESQIRNNYKREELRQGFLMHLLTDKEVKLMRVRKEIAMILKEHEGILDMQGFPVKELLAQTDVERLLKEEDIGEIGKTTTEIFKEKILS</sequence>
<evidence type="ECO:0000313" key="2">
    <source>
        <dbReference type="Proteomes" id="UP001162131"/>
    </source>
</evidence>
<comment type="caution">
    <text evidence="1">The sequence shown here is derived from an EMBL/GenBank/DDBJ whole genome shotgun (WGS) entry which is preliminary data.</text>
</comment>
<organism evidence="1 2">
    <name type="scientific">Blepharisma stoltei</name>
    <dbReference type="NCBI Taxonomy" id="1481888"/>
    <lineage>
        <taxon>Eukaryota</taxon>
        <taxon>Sar</taxon>
        <taxon>Alveolata</taxon>
        <taxon>Ciliophora</taxon>
        <taxon>Postciliodesmatophora</taxon>
        <taxon>Heterotrichea</taxon>
        <taxon>Heterotrichida</taxon>
        <taxon>Blepharismidae</taxon>
        <taxon>Blepharisma</taxon>
    </lineage>
</organism>